<sequence length="178" mass="19712">MKAFVYIATSLDGFIARENGEIDWLPGGGSEEGGEDYGYKEFMDTVDVLVMGRNTYEKVLTFGEWPYGNKPVVVLSSRSLSIPKQIAQSVEAMSCSPAELVSQLSERGARHLYIDGSKTIQGFLDAGLIQRLVITRIPILIGRGIPLFGPLVRDIKLRHIKTRQFSSGLVQSEYEVLV</sequence>
<evidence type="ECO:0000313" key="3">
    <source>
        <dbReference type="Proteomes" id="UP000179157"/>
    </source>
</evidence>
<protein>
    <submittedName>
        <fullName evidence="2">Deaminase</fullName>
    </submittedName>
</protein>
<feature type="domain" description="Bacterial bifunctional deaminase-reductase C-terminal" evidence="1">
    <location>
        <begin position="6"/>
        <end position="170"/>
    </location>
</feature>
<dbReference type="GO" id="GO:0009231">
    <property type="term" value="P:riboflavin biosynthetic process"/>
    <property type="evidence" value="ECO:0007669"/>
    <property type="project" value="InterPro"/>
</dbReference>
<dbReference type="Pfam" id="PF01872">
    <property type="entry name" value="RibD_C"/>
    <property type="match status" value="1"/>
</dbReference>
<dbReference type="STRING" id="1817864.A2Z21_06420"/>
<dbReference type="AlphaFoldDB" id="A0A1F5UYH7"/>
<dbReference type="InterPro" id="IPR050765">
    <property type="entry name" value="Riboflavin_Biosynth_HTPR"/>
</dbReference>
<reference evidence="2 3" key="1">
    <citation type="journal article" date="2016" name="Nat. Commun.">
        <title>Thousands of microbial genomes shed light on interconnected biogeochemical processes in an aquifer system.</title>
        <authorList>
            <person name="Anantharaman K."/>
            <person name="Brown C.T."/>
            <person name="Hug L.A."/>
            <person name="Sharon I."/>
            <person name="Castelle C.J."/>
            <person name="Probst A.J."/>
            <person name="Thomas B.C."/>
            <person name="Singh A."/>
            <person name="Wilkins M.J."/>
            <person name="Karaoz U."/>
            <person name="Brodie E.L."/>
            <person name="Williams K.H."/>
            <person name="Hubbard S.S."/>
            <person name="Banfield J.F."/>
        </authorList>
    </citation>
    <scope>NUCLEOTIDE SEQUENCE [LARGE SCALE GENOMIC DNA]</scope>
    <source>
        <strain evidence="3">RBG_16_55_9</strain>
    </source>
</reference>
<comment type="caution">
    <text evidence="2">The sequence shown here is derived from an EMBL/GenBank/DDBJ whole genome shotgun (WGS) entry which is preliminary data.</text>
</comment>
<proteinExistence type="predicted"/>
<dbReference type="SUPFAM" id="SSF53597">
    <property type="entry name" value="Dihydrofolate reductase-like"/>
    <property type="match status" value="1"/>
</dbReference>
<dbReference type="PANTHER" id="PTHR38011">
    <property type="entry name" value="DIHYDROFOLATE REDUCTASE FAMILY PROTEIN (AFU_ORTHOLOGUE AFUA_8G06820)"/>
    <property type="match status" value="1"/>
</dbReference>
<dbReference type="InterPro" id="IPR024072">
    <property type="entry name" value="DHFR-like_dom_sf"/>
</dbReference>
<dbReference type="Gene3D" id="3.40.430.10">
    <property type="entry name" value="Dihydrofolate Reductase, subunit A"/>
    <property type="match status" value="1"/>
</dbReference>
<evidence type="ECO:0000313" key="2">
    <source>
        <dbReference type="EMBL" id="OGF55731.1"/>
    </source>
</evidence>
<dbReference type="Proteomes" id="UP000179157">
    <property type="component" value="Unassembled WGS sequence"/>
</dbReference>
<name>A0A1F5UYH7_FRAXR</name>
<dbReference type="PANTHER" id="PTHR38011:SF11">
    <property type="entry name" value="2,5-DIAMINO-6-RIBOSYLAMINO-4(3H)-PYRIMIDINONE 5'-PHOSPHATE REDUCTASE"/>
    <property type="match status" value="1"/>
</dbReference>
<accession>A0A1F5UYH7</accession>
<organism evidence="2 3">
    <name type="scientific">Fraserbacteria sp. (strain RBG_16_55_9)</name>
    <dbReference type="NCBI Taxonomy" id="1817864"/>
    <lineage>
        <taxon>Bacteria</taxon>
        <taxon>Candidatus Fraseribacteriota</taxon>
    </lineage>
</organism>
<dbReference type="EMBL" id="MFGX01000050">
    <property type="protein sequence ID" value="OGF55731.1"/>
    <property type="molecule type" value="Genomic_DNA"/>
</dbReference>
<gene>
    <name evidence="2" type="ORF">A2Z21_06420</name>
</gene>
<evidence type="ECO:0000259" key="1">
    <source>
        <dbReference type="Pfam" id="PF01872"/>
    </source>
</evidence>
<dbReference type="GO" id="GO:0008703">
    <property type="term" value="F:5-amino-6-(5-phosphoribosylamino)uracil reductase activity"/>
    <property type="evidence" value="ECO:0007669"/>
    <property type="project" value="InterPro"/>
</dbReference>
<dbReference type="InterPro" id="IPR002734">
    <property type="entry name" value="RibDG_C"/>
</dbReference>